<proteinExistence type="predicted"/>
<accession>A0A518AX32</accession>
<dbReference type="OrthoDB" id="9770793at2"/>
<protein>
    <submittedName>
        <fullName evidence="1">L-asparaginase II</fullName>
    </submittedName>
</protein>
<sequence length="332" mass="35591">MATAPSRLAVVTRSNLVESEHWGHLVVADAAGTRLFELGDSRAPTILRSTAKPIQAMTCVRLGCPSAFDWTSRELAIVAASHAGEPDHLAAVRSLLAKAHLSSDDLRCGTHAPFSHHQANELRRWRRPPSILHHNCSGKHVGMLSAARLRSWPIATYFDPGHPLQREHVATLEQLTGLAGDEIGIAIDGCGVPTFRIPLVSLAQAFARLASGDVGGREDVATAACQVREAMLAEPRFVSGRGRLDSRVMEHAGGVLIAKGGAEGVYAAGLVERGLGIAIKIADGSERAHPAVLGRLLRQFLPDIDWTAIDREFGVRFRDPFGQEVGAIEAAF</sequence>
<evidence type="ECO:0000313" key="1">
    <source>
        <dbReference type="EMBL" id="QDU59297.1"/>
    </source>
</evidence>
<name>A0A518AX32_9BACT</name>
<dbReference type="KEGG" id="knv:Pan216_01250"/>
<keyword evidence="2" id="KW-1185">Reference proteome</keyword>
<gene>
    <name evidence="1" type="ORF">Pan216_01250</name>
</gene>
<evidence type="ECO:0000313" key="2">
    <source>
        <dbReference type="Proteomes" id="UP000317093"/>
    </source>
</evidence>
<dbReference type="EMBL" id="CP036279">
    <property type="protein sequence ID" value="QDU59297.1"/>
    <property type="molecule type" value="Genomic_DNA"/>
</dbReference>
<reference evidence="1 2" key="1">
    <citation type="submission" date="2019-02" db="EMBL/GenBank/DDBJ databases">
        <title>Deep-cultivation of Planctomycetes and their phenomic and genomic characterization uncovers novel biology.</title>
        <authorList>
            <person name="Wiegand S."/>
            <person name="Jogler M."/>
            <person name="Boedeker C."/>
            <person name="Pinto D."/>
            <person name="Vollmers J."/>
            <person name="Rivas-Marin E."/>
            <person name="Kohn T."/>
            <person name="Peeters S.H."/>
            <person name="Heuer A."/>
            <person name="Rast P."/>
            <person name="Oberbeckmann S."/>
            <person name="Bunk B."/>
            <person name="Jeske O."/>
            <person name="Meyerdierks A."/>
            <person name="Storesund J.E."/>
            <person name="Kallscheuer N."/>
            <person name="Luecker S."/>
            <person name="Lage O.M."/>
            <person name="Pohl T."/>
            <person name="Merkel B.J."/>
            <person name="Hornburger P."/>
            <person name="Mueller R.-W."/>
            <person name="Bruemmer F."/>
            <person name="Labrenz M."/>
            <person name="Spormann A.M."/>
            <person name="Op den Camp H."/>
            <person name="Overmann J."/>
            <person name="Amann R."/>
            <person name="Jetten M.S.M."/>
            <person name="Mascher T."/>
            <person name="Medema M.H."/>
            <person name="Devos D.P."/>
            <person name="Kaster A.-K."/>
            <person name="Ovreas L."/>
            <person name="Rohde M."/>
            <person name="Galperin M.Y."/>
            <person name="Jogler C."/>
        </authorList>
    </citation>
    <scope>NUCLEOTIDE SEQUENCE [LARGE SCALE GENOMIC DNA]</scope>
    <source>
        <strain evidence="1 2">Pan216</strain>
    </source>
</reference>
<dbReference type="Proteomes" id="UP000317093">
    <property type="component" value="Chromosome"/>
</dbReference>
<dbReference type="PANTHER" id="PTHR42110">
    <property type="entry name" value="L-ASPARAGINASE, PUTATIVE (AFU_ORTHOLOGUE AFUA_3G11890)-RELATED"/>
    <property type="match status" value="1"/>
</dbReference>
<dbReference type="AlphaFoldDB" id="A0A518AX32"/>
<dbReference type="PANTHER" id="PTHR42110:SF1">
    <property type="entry name" value="L-ASPARAGINASE, PUTATIVE (AFU_ORTHOLOGUE AFUA_3G11890)-RELATED"/>
    <property type="match status" value="1"/>
</dbReference>
<dbReference type="RefSeq" id="WP_145253384.1">
    <property type="nucleotide sequence ID" value="NZ_CP036279.1"/>
</dbReference>
<dbReference type="Pfam" id="PF06089">
    <property type="entry name" value="Asparaginase_II"/>
    <property type="match status" value="1"/>
</dbReference>
<dbReference type="InterPro" id="IPR010349">
    <property type="entry name" value="Asparaginase_II"/>
</dbReference>
<organism evidence="1 2">
    <name type="scientific">Kolteria novifilia</name>
    <dbReference type="NCBI Taxonomy" id="2527975"/>
    <lineage>
        <taxon>Bacteria</taxon>
        <taxon>Pseudomonadati</taxon>
        <taxon>Planctomycetota</taxon>
        <taxon>Planctomycetia</taxon>
        <taxon>Kolteriales</taxon>
        <taxon>Kolteriaceae</taxon>
        <taxon>Kolteria</taxon>
    </lineage>
</organism>